<dbReference type="KEGG" id="vg:18266184"/>
<dbReference type="InterPro" id="IPR000719">
    <property type="entry name" value="Prot_kinase_dom"/>
</dbReference>
<dbReference type="PANTHER" id="PTHR44167:SF24">
    <property type="entry name" value="SERINE_THREONINE-PROTEIN KINASE CHK2"/>
    <property type="match status" value="1"/>
</dbReference>
<dbReference type="SUPFAM" id="SSF56112">
    <property type="entry name" value="Protein kinase-like (PK-like)"/>
    <property type="match status" value="1"/>
</dbReference>
<protein>
    <submittedName>
        <fullName evidence="2">Ser/Thr protein kinase</fullName>
    </submittedName>
</protein>
<feature type="domain" description="Protein kinase" evidence="1">
    <location>
        <begin position="1"/>
        <end position="246"/>
    </location>
</feature>
<dbReference type="Gene3D" id="1.10.510.10">
    <property type="entry name" value="Transferase(Phosphotransferase) domain 1"/>
    <property type="match status" value="1"/>
</dbReference>
<dbReference type="Pfam" id="PF00069">
    <property type="entry name" value="Pkinase"/>
    <property type="match status" value="1"/>
</dbReference>
<dbReference type="GO" id="GO:0005524">
    <property type="term" value="F:ATP binding"/>
    <property type="evidence" value="ECO:0007669"/>
    <property type="project" value="InterPro"/>
</dbReference>
<keyword evidence="2" id="KW-0418">Kinase</keyword>
<dbReference type="EMBL" id="KF740664">
    <property type="protein sequence ID" value="AHH01723.1"/>
    <property type="molecule type" value="Genomic_DNA"/>
</dbReference>
<name>W5S4P6_9VIRU</name>
<dbReference type="InterPro" id="IPR011009">
    <property type="entry name" value="Kinase-like_dom_sf"/>
</dbReference>
<keyword evidence="3" id="KW-1185">Reference proteome</keyword>
<dbReference type="GeneID" id="18266184"/>
<sequence length="410" mass="46829">MELKSNYVGEDVVFSVDRSGENNVLVYEDRNQVIHEAFLISLIDCDFIDRPVEIQTCRMTMKKADYFLSPSKSPFSAEETIQKIVSIISDVHRSSIVHGSLQLQSFAVRGEEIFLTGFSTSLFEGGKPWLDLNLPYISPEAWEEKNLTCKADVFNLGLIMYEILSGTSLEISTSDLCENLTELTEKTSFRQLGKKSCSRLGLLNGEILLPGWENVPSTYQDLISSCILPNPDDRPSIFQIAERLGLSLRSTIEVETENPLSDVVRSLTYPSLYFSLHEESRCHIVAILQVSQRRIHQKYVLPEDNNLIDFLFAVVEADDRIEDFCQEIDRECDEVENEIFDLLNGGFLRGVTTIVDYRRQIEFLLMAIVRANFPKVNSNLSKRELKKLRNMPMIGELETLMTEWNHLSKS</sequence>
<dbReference type="PANTHER" id="PTHR44167">
    <property type="entry name" value="OVARIAN-SPECIFIC SERINE/THREONINE-PROTEIN KINASE LOK-RELATED"/>
    <property type="match status" value="1"/>
</dbReference>
<evidence type="ECO:0000259" key="1">
    <source>
        <dbReference type="PROSITE" id="PS50011"/>
    </source>
</evidence>
<organism evidence="2 3">
    <name type="scientific">Pithovirus sibericum</name>
    <dbReference type="NCBI Taxonomy" id="1450746"/>
    <lineage>
        <taxon>Viruses</taxon>
        <taxon>Pithoviruses</taxon>
        <taxon>Orthopithovirinae</taxon>
        <taxon>Alphapithovirus</taxon>
        <taxon>Alphapithovirus sibericum</taxon>
    </lineage>
</organism>
<dbReference type="Proteomes" id="UP000202176">
    <property type="component" value="Segment"/>
</dbReference>
<evidence type="ECO:0000313" key="2">
    <source>
        <dbReference type="EMBL" id="AHH01723.1"/>
    </source>
</evidence>
<keyword evidence="2" id="KW-0808">Transferase</keyword>
<dbReference type="GO" id="GO:0004674">
    <property type="term" value="F:protein serine/threonine kinase activity"/>
    <property type="evidence" value="ECO:0007669"/>
    <property type="project" value="TreeGrafter"/>
</dbReference>
<gene>
    <name evidence="2" type="ORF">pv_156</name>
</gene>
<dbReference type="PROSITE" id="PS50011">
    <property type="entry name" value="PROTEIN_KINASE_DOM"/>
    <property type="match status" value="1"/>
</dbReference>
<accession>W5S4P6</accession>
<reference evidence="2 3" key="1">
    <citation type="journal article" date="2014" name="Proc. Natl. Acad. Sci. U.S.A.">
        <title>Thirty-thousand-year-old distant relative of giant icosahedral DNA viruses with a pandoravirus morphology.</title>
        <authorList>
            <person name="Legendre M."/>
            <person name="Bartoli J."/>
            <person name="Shmakova L."/>
            <person name="Jeudy S."/>
            <person name="Labadie K."/>
            <person name="Adrait A."/>
            <person name="Lescot M."/>
            <person name="Poirot O."/>
            <person name="Bertaux L."/>
            <person name="Bruley C."/>
            <person name="Coute Y."/>
            <person name="Rivkina E."/>
            <person name="Abergel C."/>
            <person name="Claverie J.M."/>
        </authorList>
    </citation>
    <scope>NUCLEOTIDE SEQUENCE [LARGE SCALE GENOMIC DNA]</scope>
    <source>
        <strain evidence="2">P1084-T</strain>
    </source>
</reference>
<proteinExistence type="predicted"/>
<evidence type="ECO:0000313" key="3">
    <source>
        <dbReference type="Proteomes" id="UP000202176"/>
    </source>
</evidence>
<dbReference type="RefSeq" id="YP_009001058.1">
    <property type="nucleotide sequence ID" value="NC_023423.1"/>
</dbReference>